<name>A0ABQ9GH98_9NEOP</name>
<feature type="compositionally biased region" description="Basic and acidic residues" evidence="1">
    <location>
        <begin position="59"/>
        <end position="73"/>
    </location>
</feature>
<organism evidence="2 3">
    <name type="scientific">Dryococelus australis</name>
    <dbReference type="NCBI Taxonomy" id="614101"/>
    <lineage>
        <taxon>Eukaryota</taxon>
        <taxon>Metazoa</taxon>
        <taxon>Ecdysozoa</taxon>
        <taxon>Arthropoda</taxon>
        <taxon>Hexapoda</taxon>
        <taxon>Insecta</taxon>
        <taxon>Pterygota</taxon>
        <taxon>Neoptera</taxon>
        <taxon>Polyneoptera</taxon>
        <taxon>Phasmatodea</taxon>
        <taxon>Verophasmatodea</taxon>
        <taxon>Anareolatae</taxon>
        <taxon>Phasmatidae</taxon>
        <taxon>Eurycanthinae</taxon>
        <taxon>Dryococelus</taxon>
    </lineage>
</organism>
<comment type="caution">
    <text evidence="2">The sequence shown here is derived from an EMBL/GenBank/DDBJ whole genome shotgun (WGS) entry which is preliminary data.</text>
</comment>
<accession>A0ABQ9GH98</accession>
<sequence>MADVSVGWWVHLRHTRFLQRCIPLLLHPHLSSHQSSLNSGVKHRGLGEPVRVIEVGVEQRRNATAEETGDPRENPPTIPTCENPGAIPPVIELKPGWWDVSSLTTEPPRPL</sequence>
<feature type="region of interest" description="Disordered" evidence="1">
    <location>
        <begin position="59"/>
        <end position="85"/>
    </location>
</feature>
<evidence type="ECO:0000313" key="3">
    <source>
        <dbReference type="Proteomes" id="UP001159363"/>
    </source>
</evidence>
<dbReference type="EMBL" id="JARBHB010000012">
    <property type="protein sequence ID" value="KAJ8871392.1"/>
    <property type="molecule type" value="Genomic_DNA"/>
</dbReference>
<gene>
    <name evidence="2" type="ORF">PR048_027709</name>
</gene>
<dbReference type="Proteomes" id="UP001159363">
    <property type="component" value="Chromosome 11"/>
</dbReference>
<evidence type="ECO:0000256" key="1">
    <source>
        <dbReference type="SAM" id="MobiDB-lite"/>
    </source>
</evidence>
<evidence type="ECO:0000313" key="2">
    <source>
        <dbReference type="EMBL" id="KAJ8871392.1"/>
    </source>
</evidence>
<protein>
    <submittedName>
        <fullName evidence="2">Uncharacterized protein</fullName>
    </submittedName>
</protein>
<reference evidence="2 3" key="1">
    <citation type="submission" date="2023-02" db="EMBL/GenBank/DDBJ databases">
        <title>LHISI_Scaffold_Assembly.</title>
        <authorList>
            <person name="Stuart O.P."/>
            <person name="Cleave R."/>
            <person name="Magrath M.J.L."/>
            <person name="Mikheyev A.S."/>
        </authorList>
    </citation>
    <scope>NUCLEOTIDE SEQUENCE [LARGE SCALE GENOMIC DNA]</scope>
    <source>
        <strain evidence="2">Daus_M_001</strain>
        <tissue evidence="2">Leg muscle</tissue>
    </source>
</reference>
<keyword evidence="3" id="KW-1185">Reference proteome</keyword>
<proteinExistence type="predicted"/>